<dbReference type="InterPro" id="IPR000515">
    <property type="entry name" value="MetI-like"/>
</dbReference>
<dbReference type="EMBL" id="BARS01050119">
    <property type="protein sequence ID" value="GAG45390.1"/>
    <property type="molecule type" value="Genomic_DNA"/>
</dbReference>
<sequence>IPFVDFEPSLHAWDYIMVGDLSNDTIRPYINTVIVSLTSASLALLLGTAAAYALTRFEYRPRIGAILSFIGCIALAVVAVRLGVPWQVAVVIAIAIFILILQTIGRRFKRSLGNNDIGFWLISQRMLPPVAVVIPIYVLFQQLRLLDTRTSLIIAYVAVNLPIVIWLMRDYFMTIPKELEECASIDGASRYMTFWAIVLPLSLPGLVATFLFVLVFAWNEYLLALFLSGADAQTLPLTIA</sequence>
<dbReference type="InterPro" id="IPR050901">
    <property type="entry name" value="BP-dep_ABC_trans_perm"/>
</dbReference>
<feature type="transmembrane region" description="Helical" evidence="7">
    <location>
        <begin position="86"/>
        <end position="105"/>
    </location>
</feature>
<feature type="transmembrane region" description="Helical" evidence="7">
    <location>
        <begin position="117"/>
        <end position="140"/>
    </location>
</feature>
<feature type="transmembrane region" description="Helical" evidence="7">
    <location>
        <begin position="193"/>
        <end position="218"/>
    </location>
</feature>
<comment type="subcellular location">
    <subcellularLocation>
        <location evidence="1">Cell membrane</location>
        <topology evidence="1">Multi-pass membrane protein</topology>
    </subcellularLocation>
</comment>
<keyword evidence="4 7" id="KW-0812">Transmembrane</keyword>
<feature type="transmembrane region" description="Helical" evidence="7">
    <location>
        <begin position="152"/>
        <end position="172"/>
    </location>
</feature>
<keyword evidence="2" id="KW-0813">Transport</keyword>
<dbReference type="PROSITE" id="PS50928">
    <property type="entry name" value="ABC_TM1"/>
    <property type="match status" value="1"/>
</dbReference>
<comment type="caution">
    <text evidence="9">The sequence shown here is derived from an EMBL/GenBank/DDBJ whole genome shotgun (WGS) entry which is preliminary data.</text>
</comment>
<reference evidence="9" key="1">
    <citation type="journal article" date="2014" name="Front. Microbiol.">
        <title>High frequency of phylogenetically diverse reductive dehalogenase-homologous genes in deep subseafloor sedimentary metagenomes.</title>
        <authorList>
            <person name="Kawai M."/>
            <person name="Futagami T."/>
            <person name="Toyoda A."/>
            <person name="Takaki Y."/>
            <person name="Nishi S."/>
            <person name="Hori S."/>
            <person name="Arai W."/>
            <person name="Tsubouchi T."/>
            <person name="Morono Y."/>
            <person name="Uchiyama I."/>
            <person name="Ito T."/>
            <person name="Fujiyama A."/>
            <person name="Inagaki F."/>
            <person name="Takami H."/>
        </authorList>
    </citation>
    <scope>NUCLEOTIDE SEQUENCE</scope>
    <source>
        <strain evidence="9">Expedition CK06-06</strain>
    </source>
</reference>
<evidence type="ECO:0000256" key="5">
    <source>
        <dbReference type="ARBA" id="ARBA00022989"/>
    </source>
</evidence>
<evidence type="ECO:0000256" key="6">
    <source>
        <dbReference type="ARBA" id="ARBA00023136"/>
    </source>
</evidence>
<gene>
    <name evidence="9" type="ORF">S01H1_74874</name>
</gene>
<evidence type="ECO:0000256" key="3">
    <source>
        <dbReference type="ARBA" id="ARBA00022475"/>
    </source>
</evidence>
<feature type="non-terminal residue" evidence="9">
    <location>
        <position position="240"/>
    </location>
</feature>
<dbReference type="InterPro" id="IPR035906">
    <property type="entry name" value="MetI-like_sf"/>
</dbReference>
<dbReference type="GO" id="GO:0055085">
    <property type="term" value="P:transmembrane transport"/>
    <property type="evidence" value="ECO:0007669"/>
    <property type="project" value="InterPro"/>
</dbReference>
<name>X0XQ53_9ZZZZ</name>
<proteinExistence type="predicted"/>
<organism evidence="9">
    <name type="scientific">marine sediment metagenome</name>
    <dbReference type="NCBI Taxonomy" id="412755"/>
    <lineage>
        <taxon>unclassified sequences</taxon>
        <taxon>metagenomes</taxon>
        <taxon>ecological metagenomes</taxon>
    </lineage>
</organism>
<keyword evidence="3" id="KW-1003">Cell membrane</keyword>
<keyword evidence="6 7" id="KW-0472">Membrane</keyword>
<evidence type="ECO:0000256" key="1">
    <source>
        <dbReference type="ARBA" id="ARBA00004651"/>
    </source>
</evidence>
<keyword evidence="5 7" id="KW-1133">Transmembrane helix</keyword>
<evidence type="ECO:0000313" key="9">
    <source>
        <dbReference type="EMBL" id="GAG45390.1"/>
    </source>
</evidence>
<evidence type="ECO:0000256" key="7">
    <source>
        <dbReference type="SAM" id="Phobius"/>
    </source>
</evidence>
<dbReference type="GO" id="GO:0005886">
    <property type="term" value="C:plasma membrane"/>
    <property type="evidence" value="ECO:0007669"/>
    <property type="project" value="UniProtKB-SubCell"/>
</dbReference>
<dbReference type="SUPFAM" id="SSF161098">
    <property type="entry name" value="MetI-like"/>
    <property type="match status" value="1"/>
</dbReference>
<evidence type="ECO:0000256" key="4">
    <source>
        <dbReference type="ARBA" id="ARBA00022692"/>
    </source>
</evidence>
<feature type="transmembrane region" description="Helical" evidence="7">
    <location>
        <begin position="63"/>
        <end position="80"/>
    </location>
</feature>
<dbReference type="Gene3D" id="1.10.3720.10">
    <property type="entry name" value="MetI-like"/>
    <property type="match status" value="1"/>
</dbReference>
<dbReference type="PANTHER" id="PTHR32243:SF18">
    <property type="entry name" value="INNER MEMBRANE ABC TRANSPORTER PERMEASE PROTEIN YCJP"/>
    <property type="match status" value="1"/>
</dbReference>
<feature type="non-terminal residue" evidence="9">
    <location>
        <position position="1"/>
    </location>
</feature>
<protein>
    <recommendedName>
        <fullName evidence="8">ABC transmembrane type-1 domain-containing protein</fullName>
    </recommendedName>
</protein>
<dbReference type="AlphaFoldDB" id="X0XQ53"/>
<evidence type="ECO:0000256" key="2">
    <source>
        <dbReference type="ARBA" id="ARBA00022448"/>
    </source>
</evidence>
<dbReference type="PANTHER" id="PTHR32243">
    <property type="entry name" value="MALTOSE TRANSPORT SYSTEM PERMEASE-RELATED"/>
    <property type="match status" value="1"/>
</dbReference>
<feature type="domain" description="ABC transmembrane type-1" evidence="8">
    <location>
        <begin position="29"/>
        <end position="240"/>
    </location>
</feature>
<dbReference type="CDD" id="cd06261">
    <property type="entry name" value="TM_PBP2"/>
    <property type="match status" value="1"/>
</dbReference>
<evidence type="ECO:0000259" key="8">
    <source>
        <dbReference type="PROSITE" id="PS50928"/>
    </source>
</evidence>
<dbReference type="Pfam" id="PF00528">
    <property type="entry name" value="BPD_transp_1"/>
    <property type="match status" value="1"/>
</dbReference>
<accession>X0XQ53</accession>
<feature type="transmembrane region" description="Helical" evidence="7">
    <location>
        <begin position="29"/>
        <end position="54"/>
    </location>
</feature>